<dbReference type="OrthoDB" id="4120620at2759"/>
<dbReference type="PROSITE" id="PS51186">
    <property type="entry name" value="GNAT"/>
    <property type="match status" value="1"/>
</dbReference>
<organism evidence="3 4">
    <name type="scientific">Exophiala sideris</name>
    <dbReference type="NCBI Taxonomy" id="1016849"/>
    <lineage>
        <taxon>Eukaryota</taxon>
        <taxon>Fungi</taxon>
        <taxon>Dikarya</taxon>
        <taxon>Ascomycota</taxon>
        <taxon>Pezizomycotina</taxon>
        <taxon>Eurotiomycetes</taxon>
        <taxon>Chaetothyriomycetidae</taxon>
        <taxon>Chaetothyriales</taxon>
        <taxon>Herpotrichiellaceae</taxon>
        <taxon>Exophiala</taxon>
    </lineage>
</organism>
<dbReference type="EMBL" id="KN846952">
    <property type="protein sequence ID" value="KIV83072.1"/>
    <property type="molecule type" value="Genomic_DNA"/>
</dbReference>
<dbReference type="PANTHER" id="PTHR42791">
    <property type="entry name" value="GNAT FAMILY ACETYLTRANSFERASE"/>
    <property type="match status" value="1"/>
</dbReference>
<gene>
    <name evidence="3" type="ORF">PV11_05132</name>
</gene>
<keyword evidence="1" id="KW-0732">Signal</keyword>
<dbReference type="InterPro" id="IPR052523">
    <property type="entry name" value="Trichothecene_AcTrans"/>
</dbReference>
<evidence type="ECO:0000313" key="3">
    <source>
        <dbReference type="EMBL" id="KIV83072.1"/>
    </source>
</evidence>
<reference evidence="3 4" key="1">
    <citation type="submission" date="2015-01" db="EMBL/GenBank/DDBJ databases">
        <title>The Genome Sequence of Exophiala sideris CBS121828.</title>
        <authorList>
            <consortium name="The Broad Institute Genomics Platform"/>
            <person name="Cuomo C."/>
            <person name="de Hoog S."/>
            <person name="Gorbushina A."/>
            <person name="Stielow B."/>
            <person name="Teixiera M."/>
            <person name="Abouelleil A."/>
            <person name="Chapman S.B."/>
            <person name="Priest M."/>
            <person name="Young S.K."/>
            <person name="Wortman J."/>
            <person name="Nusbaum C."/>
            <person name="Birren B."/>
        </authorList>
    </citation>
    <scope>NUCLEOTIDE SEQUENCE [LARGE SCALE GENOMIC DNA]</scope>
    <source>
        <strain evidence="3 4">CBS 121828</strain>
    </source>
</reference>
<dbReference type="Gene3D" id="3.40.630.30">
    <property type="match status" value="1"/>
</dbReference>
<feature type="chain" id="PRO_5002237020" description="N-acetyltransferase domain-containing protein" evidence="1">
    <location>
        <begin position="23"/>
        <end position="259"/>
    </location>
</feature>
<dbReference type="AlphaFoldDB" id="A0A0D1YJM7"/>
<protein>
    <recommendedName>
        <fullName evidence="2">N-acetyltransferase domain-containing protein</fullName>
    </recommendedName>
</protein>
<feature type="signal peptide" evidence="1">
    <location>
        <begin position="1"/>
        <end position="22"/>
    </location>
</feature>
<dbReference type="SUPFAM" id="SSF55729">
    <property type="entry name" value="Acyl-CoA N-acyltransferases (Nat)"/>
    <property type="match status" value="1"/>
</dbReference>
<sequence length="259" mass="29020">MILSLLYPYLCILLINSYVCVAASSIPPQQFLDLSGTPILRNATIADVSAIVDIVDAAFSPSAPTKYRYQFKDKYPQEHRRCMYEAYLEVFDPEYVYVQVIEMPASSGRGDSKPVSVAAWVDGKKVPTSDMQGWNQWNLESALSSKCTHKDENATRAADWQQKFAKEHNKYLNDVYGHNQFYLAVLATHPDFQGRGYGEQLVLSGIEMAPILDIDTVTLIATPVGEPVYFSLGFRSIANISITSVDEDMAFPFDVMVYP</sequence>
<dbReference type="Proteomes" id="UP000053599">
    <property type="component" value="Unassembled WGS sequence"/>
</dbReference>
<evidence type="ECO:0000313" key="4">
    <source>
        <dbReference type="Proteomes" id="UP000053599"/>
    </source>
</evidence>
<dbReference type="PANTHER" id="PTHR42791:SF2">
    <property type="entry name" value="N-ACETYLTRANSFERASE DOMAIN-CONTAINING PROTEIN"/>
    <property type="match status" value="1"/>
</dbReference>
<dbReference type="HOGENOM" id="CLU_060131_2_0_1"/>
<dbReference type="Pfam" id="PF13673">
    <property type="entry name" value="Acetyltransf_10"/>
    <property type="match status" value="1"/>
</dbReference>
<evidence type="ECO:0000259" key="2">
    <source>
        <dbReference type="PROSITE" id="PS51186"/>
    </source>
</evidence>
<name>A0A0D1YJM7_9EURO</name>
<accession>A0A0D1YJM7</accession>
<dbReference type="InterPro" id="IPR016181">
    <property type="entry name" value="Acyl_CoA_acyltransferase"/>
</dbReference>
<proteinExistence type="predicted"/>
<feature type="domain" description="N-acetyltransferase" evidence="2">
    <location>
        <begin position="121"/>
        <end position="259"/>
    </location>
</feature>
<dbReference type="InterPro" id="IPR000182">
    <property type="entry name" value="GNAT_dom"/>
</dbReference>
<dbReference type="CDD" id="cd04301">
    <property type="entry name" value="NAT_SF"/>
    <property type="match status" value="1"/>
</dbReference>
<dbReference type="GO" id="GO:0016747">
    <property type="term" value="F:acyltransferase activity, transferring groups other than amino-acyl groups"/>
    <property type="evidence" value="ECO:0007669"/>
    <property type="project" value="InterPro"/>
</dbReference>
<evidence type="ECO:0000256" key="1">
    <source>
        <dbReference type="SAM" id="SignalP"/>
    </source>
</evidence>